<keyword evidence="7" id="KW-0233">DNA recombination</keyword>
<evidence type="ECO:0000313" key="12">
    <source>
        <dbReference type="Proteomes" id="UP000825179"/>
    </source>
</evidence>
<feature type="domain" description="Transposase putative helix-turn-helix" evidence="10">
    <location>
        <begin position="4"/>
        <end position="47"/>
    </location>
</feature>
<evidence type="ECO:0000256" key="3">
    <source>
        <dbReference type="ARBA" id="ARBA00022578"/>
    </source>
</evidence>
<protein>
    <submittedName>
        <fullName evidence="11">Transposase</fullName>
    </submittedName>
</protein>
<accession>A0A8X8I8G6</accession>
<dbReference type="NCBIfam" id="NF040570">
    <property type="entry name" value="guided_TnpB"/>
    <property type="match status" value="1"/>
</dbReference>
<evidence type="ECO:0000259" key="9">
    <source>
        <dbReference type="Pfam" id="PF07282"/>
    </source>
</evidence>
<dbReference type="Pfam" id="PF12323">
    <property type="entry name" value="HTH_OrfB_IS605"/>
    <property type="match status" value="1"/>
</dbReference>
<evidence type="ECO:0000313" key="11">
    <source>
        <dbReference type="EMBL" id="QZT33454.1"/>
    </source>
</evidence>
<keyword evidence="12" id="KW-1185">Reference proteome</keyword>
<evidence type="ECO:0000259" key="10">
    <source>
        <dbReference type="Pfam" id="PF12323"/>
    </source>
</evidence>
<dbReference type="PANTHER" id="PTHR30405:SF25">
    <property type="entry name" value="RNA-GUIDED DNA ENDONUCLEASE INSQ-RELATED"/>
    <property type="match status" value="1"/>
</dbReference>
<evidence type="ECO:0000256" key="7">
    <source>
        <dbReference type="ARBA" id="ARBA00023172"/>
    </source>
</evidence>
<feature type="domain" description="Cas12f1-like TNB" evidence="9">
    <location>
        <begin position="294"/>
        <end position="360"/>
    </location>
</feature>
<keyword evidence="5" id="KW-0862">Zinc</keyword>
<dbReference type="KEGG" id="cthu:HUR95_14560"/>
<evidence type="ECO:0000256" key="2">
    <source>
        <dbReference type="ARBA" id="ARBA00011044"/>
    </source>
</evidence>
<evidence type="ECO:0000256" key="1">
    <source>
        <dbReference type="ARBA" id="ARBA00008761"/>
    </source>
</evidence>
<keyword evidence="4" id="KW-0479">Metal-binding</keyword>
<dbReference type="InterPro" id="IPR001959">
    <property type="entry name" value="Transposase"/>
</dbReference>
<gene>
    <name evidence="11" type="ORF">HUR95_14560</name>
</gene>
<dbReference type="NCBIfam" id="TIGR01766">
    <property type="entry name" value="IS200/IS605 family accessory protein TnpB-like domain"/>
    <property type="match status" value="1"/>
</dbReference>
<dbReference type="AlphaFoldDB" id="A0A8X8I8G6"/>
<dbReference type="Proteomes" id="UP000825179">
    <property type="component" value="Chromosome"/>
</dbReference>
<dbReference type="EMBL" id="CP082237">
    <property type="protein sequence ID" value="QZT33454.1"/>
    <property type="molecule type" value="Genomic_DNA"/>
</dbReference>
<dbReference type="GO" id="GO:0046872">
    <property type="term" value="F:metal ion binding"/>
    <property type="evidence" value="ECO:0007669"/>
    <property type="project" value="UniProtKB-KW"/>
</dbReference>
<dbReference type="GO" id="GO:0003677">
    <property type="term" value="F:DNA binding"/>
    <property type="evidence" value="ECO:0007669"/>
    <property type="project" value="UniProtKB-KW"/>
</dbReference>
<feature type="domain" description="Probable transposase IS891/IS1136/IS1341" evidence="8">
    <location>
        <begin position="167"/>
        <end position="281"/>
    </location>
</feature>
<dbReference type="InterPro" id="IPR021027">
    <property type="entry name" value="Transposase_put_HTH"/>
</dbReference>
<reference evidence="11 12" key="1">
    <citation type="journal article" date="2020" name="Extremophiles">
        <title>Genomic analysis of Caldalkalibacillus thermarum TA2.A1 reveals aerobic alkaliphilic metabolism and evolutionary hallmarks linking alkaliphilic bacteria and plant life.</title>
        <authorList>
            <person name="de Jong S.I."/>
            <person name="van den Broek M.A."/>
            <person name="Merkel A.Y."/>
            <person name="de la Torre Cortes P."/>
            <person name="Kalamorz F."/>
            <person name="Cook G.M."/>
            <person name="van Loosdrecht M.C.M."/>
            <person name="McMillan D.G.G."/>
        </authorList>
    </citation>
    <scope>NUCLEOTIDE SEQUENCE [LARGE SCALE GENOMIC DNA]</scope>
    <source>
        <strain evidence="11 12">TA2.A1</strain>
    </source>
</reference>
<comment type="similarity">
    <text evidence="1">In the C-terminal section; belongs to the transposase 35 family.</text>
</comment>
<evidence type="ECO:0000259" key="8">
    <source>
        <dbReference type="Pfam" id="PF01385"/>
    </source>
</evidence>
<dbReference type="GO" id="GO:0032196">
    <property type="term" value="P:transposition"/>
    <property type="evidence" value="ECO:0007669"/>
    <property type="project" value="UniProtKB-KW"/>
</dbReference>
<dbReference type="PANTHER" id="PTHR30405">
    <property type="entry name" value="TRANSPOSASE"/>
    <property type="match status" value="1"/>
</dbReference>
<dbReference type="InterPro" id="IPR051399">
    <property type="entry name" value="RNA-guided_DNA_endo/Transpos"/>
</dbReference>
<comment type="similarity">
    <text evidence="2">In the N-terminal section; belongs to the transposase 2 family.</text>
</comment>
<keyword evidence="3" id="KW-0815">Transposition</keyword>
<dbReference type="GO" id="GO:0006310">
    <property type="term" value="P:DNA recombination"/>
    <property type="evidence" value="ECO:0007669"/>
    <property type="project" value="UniProtKB-KW"/>
</dbReference>
<evidence type="ECO:0000256" key="6">
    <source>
        <dbReference type="ARBA" id="ARBA00023125"/>
    </source>
</evidence>
<name>A0A8X8I8G6_CALTT</name>
<dbReference type="InterPro" id="IPR010095">
    <property type="entry name" value="Cas12f1-like_TNB"/>
</dbReference>
<proteinExistence type="inferred from homology"/>
<dbReference type="Pfam" id="PF01385">
    <property type="entry name" value="OrfB_IS605"/>
    <property type="match status" value="1"/>
</dbReference>
<evidence type="ECO:0000256" key="5">
    <source>
        <dbReference type="ARBA" id="ARBA00022833"/>
    </source>
</evidence>
<keyword evidence="6" id="KW-0238">DNA-binding</keyword>
<organism evidence="11 12">
    <name type="scientific">Caldalkalibacillus thermarum (strain TA2.A1)</name>
    <dbReference type="NCBI Taxonomy" id="986075"/>
    <lineage>
        <taxon>Bacteria</taxon>
        <taxon>Bacillati</taxon>
        <taxon>Bacillota</taxon>
        <taxon>Bacilli</taxon>
        <taxon>Bacillales</taxon>
        <taxon>Bacillaceae</taxon>
        <taxon>Caldalkalibacillus</taxon>
    </lineage>
</organism>
<evidence type="ECO:0000256" key="4">
    <source>
        <dbReference type="ARBA" id="ARBA00022723"/>
    </source>
</evidence>
<dbReference type="RefSeq" id="WP_222822683.1">
    <property type="nucleotide sequence ID" value="NZ_CP082237.1"/>
</dbReference>
<dbReference type="Pfam" id="PF07282">
    <property type="entry name" value="Cas12f1-like_TNB"/>
    <property type="match status" value="1"/>
</dbReference>
<sequence length="371" mass="43288">MDMPNKAYKFRLYPTKEQEQLLAKTFGCVRFVYNKMLEERLQIYEKFKDDKGALKTQTFPTPAKYKKEFAWLKEVDSLALANTQLNLKQAFTNFFEGRTRFPKFKSRKAKQSYTTNMVNGNMKLADGYIKLPKLKWVKFKQHREIPVHHIIKSCTITKTKTGKYFISILTEYEHQPVPKEVKNVVGLDFAMQTLYVDSEGKRANYPRFYRQALEKLARAQRVLSRRRKGSNRWHKQRLKVARLHEKIANQRQDFLHKASRQLANRYDAVVIEDLNMKGMSQALHFGKSVHDNGWGMFTTFLQNKLEEQGKKLIKIDKWFPSSKTCSCCGQVKVSLSLSEHLFRCACGFVADRDINAAINIHKEGLKQLGIA</sequence>